<reference evidence="1" key="1">
    <citation type="journal article" date="2019" name="PLoS Negl. Trop. Dis.">
        <title>Revisiting the worldwide diversity of Leptospira species in the environment.</title>
        <authorList>
            <person name="Vincent A.T."/>
            <person name="Schiettekatte O."/>
            <person name="Bourhy P."/>
            <person name="Veyrier F.J."/>
            <person name="Picardeau M."/>
        </authorList>
    </citation>
    <scope>NUCLEOTIDE SEQUENCE [LARGE SCALE GENOMIC DNA]</scope>
    <source>
        <strain evidence="1">201800287</strain>
    </source>
</reference>
<gene>
    <name evidence="1" type="ORF">EHQ24_00960</name>
</gene>
<protein>
    <recommendedName>
        <fullName evidence="3">SGNH/GDSL hydrolase family protein</fullName>
    </recommendedName>
</protein>
<dbReference type="OrthoDB" id="343100at2"/>
<accession>A0A4R9IJL3</accession>
<organism evidence="1 2">
    <name type="scientific">Leptospira noumeaensis</name>
    <dbReference type="NCBI Taxonomy" id="2484964"/>
    <lineage>
        <taxon>Bacteria</taxon>
        <taxon>Pseudomonadati</taxon>
        <taxon>Spirochaetota</taxon>
        <taxon>Spirochaetia</taxon>
        <taxon>Leptospirales</taxon>
        <taxon>Leptospiraceae</taxon>
        <taxon>Leptospira</taxon>
    </lineage>
</organism>
<comment type="caution">
    <text evidence="1">The sequence shown here is derived from an EMBL/GenBank/DDBJ whole genome shotgun (WGS) entry which is preliminary data.</text>
</comment>
<keyword evidence="2" id="KW-1185">Reference proteome</keyword>
<evidence type="ECO:0000313" key="1">
    <source>
        <dbReference type="EMBL" id="TGK87946.1"/>
    </source>
</evidence>
<name>A0A4R9IJL3_9LEPT</name>
<dbReference type="Proteomes" id="UP000298009">
    <property type="component" value="Unassembled WGS sequence"/>
</dbReference>
<proteinExistence type="predicted"/>
<evidence type="ECO:0008006" key="3">
    <source>
        <dbReference type="Google" id="ProtNLM"/>
    </source>
</evidence>
<sequence>MRLCPNRNETFTRADGKTWDIQTNQFGERILSKDTNPIHLWLIGDSMAMGYGLPTNKTPAFYLKSKYKIDVRVIAVDAIGTNGIYQFLKESFDSTIREDHPNKVYWIWNPSDFIDDEREKKGIKKYLYPIHYHLSRNSILYHQFLPSPKANVYTSSGIPILYPKDHITYSNLLKFLNDPIIPKEKLNILFSWGMSRVGTPDTKDPNYEEAKKFFIGQGMKPIDLRTKTEILFNEQKQVYIPGDGHPGPALAELFADAIAKDFLNLP</sequence>
<evidence type="ECO:0000313" key="2">
    <source>
        <dbReference type="Proteomes" id="UP000298009"/>
    </source>
</evidence>
<dbReference type="EMBL" id="RQFK01000007">
    <property type="protein sequence ID" value="TGK87946.1"/>
    <property type="molecule type" value="Genomic_DNA"/>
</dbReference>
<dbReference type="SUPFAM" id="SSF52266">
    <property type="entry name" value="SGNH hydrolase"/>
    <property type="match status" value="1"/>
</dbReference>
<dbReference type="AlphaFoldDB" id="A0A4R9IJL3"/>